<proteinExistence type="predicted"/>
<evidence type="ECO:0000256" key="1">
    <source>
        <dbReference type="SAM" id="Phobius"/>
    </source>
</evidence>
<dbReference type="Pfam" id="PF01478">
    <property type="entry name" value="Peptidase_A24"/>
    <property type="match status" value="1"/>
</dbReference>
<keyword evidence="4" id="KW-1185">Reference proteome</keyword>
<dbReference type="Gene3D" id="1.20.120.1220">
    <property type="match status" value="1"/>
</dbReference>
<evidence type="ECO:0000313" key="3">
    <source>
        <dbReference type="EMBL" id="MFC6870901.1"/>
    </source>
</evidence>
<evidence type="ECO:0000313" key="4">
    <source>
        <dbReference type="Proteomes" id="UP001596337"/>
    </source>
</evidence>
<feature type="transmembrane region" description="Helical" evidence="1">
    <location>
        <begin position="115"/>
        <end position="143"/>
    </location>
</feature>
<dbReference type="RefSeq" id="WP_345401641.1">
    <property type="nucleotide sequence ID" value="NZ_BAABLA010000106.1"/>
</dbReference>
<keyword evidence="1" id="KW-1133">Transmembrane helix</keyword>
<keyword evidence="1" id="KW-0812">Transmembrane</keyword>
<feature type="transmembrane region" description="Helical" evidence="1">
    <location>
        <begin position="50"/>
        <end position="67"/>
    </location>
</feature>
<sequence length="168" mass="17657">MSMVTGVLLGLVALRYAGTATWLAWSWLVATGVVLAVIDIQHRRLPYRETVAMALGGAVSLAGAAMIENRWTSFLAAILSAALVLAIAAAVQLLWPGHTGGGDTLLYGTLALYLGWFGVSGLARGMLLATGFTSLVAITVWCLRRRRSTTIPAGPTLIAGTVLEVLLH</sequence>
<dbReference type="EMBL" id="JBHSXX010000001">
    <property type="protein sequence ID" value="MFC6870901.1"/>
    <property type="molecule type" value="Genomic_DNA"/>
</dbReference>
<gene>
    <name evidence="3" type="ORF">ACFQGD_27625</name>
</gene>
<keyword evidence="3" id="KW-0378">Hydrolase</keyword>
<accession>A0ABW2C6A9</accession>
<feature type="domain" description="Prepilin type IV endopeptidase peptidase" evidence="2">
    <location>
        <begin position="29"/>
        <end position="138"/>
    </location>
</feature>
<dbReference type="InterPro" id="IPR000045">
    <property type="entry name" value="Prepilin_IV_endopep_pep"/>
</dbReference>
<dbReference type="EC" id="3.4.23.43" evidence="3"/>
<organism evidence="3 4">
    <name type="scientific">Haloechinothrix salitolerans</name>
    <dbReference type="NCBI Taxonomy" id="926830"/>
    <lineage>
        <taxon>Bacteria</taxon>
        <taxon>Bacillati</taxon>
        <taxon>Actinomycetota</taxon>
        <taxon>Actinomycetes</taxon>
        <taxon>Pseudonocardiales</taxon>
        <taxon>Pseudonocardiaceae</taxon>
        <taxon>Haloechinothrix</taxon>
    </lineage>
</organism>
<keyword evidence="1" id="KW-0472">Membrane</keyword>
<protein>
    <submittedName>
        <fullName evidence="3">Prepilin peptidase</fullName>
        <ecNumber evidence="3">3.4.23.43</ecNumber>
    </submittedName>
</protein>
<dbReference type="Proteomes" id="UP001596337">
    <property type="component" value="Unassembled WGS sequence"/>
</dbReference>
<evidence type="ECO:0000259" key="2">
    <source>
        <dbReference type="Pfam" id="PF01478"/>
    </source>
</evidence>
<name>A0ABW2C6A9_9PSEU</name>
<comment type="caution">
    <text evidence="3">The sequence shown here is derived from an EMBL/GenBank/DDBJ whole genome shotgun (WGS) entry which is preliminary data.</text>
</comment>
<reference evidence="4" key="1">
    <citation type="journal article" date="2019" name="Int. J. Syst. Evol. Microbiol.">
        <title>The Global Catalogue of Microorganisms (GCM) 10K type strain sequencing project: providing services to taxonomists for standard genome sequencing and annotation.</title>
        <authorList>
            <consortium name="The Broad Institute Genomics Platform"/>
            <consortium name="The Broad Institute Genome Sequencing Center for Infectious Disease"/>
            <person name="Wu L."/>
            <person name="Ma J."/>
        </authorList>
    </citation>
    <scope>NUCLEOTIDE SEQUENCE [LARGE SCALE GENOMIC DNA]</scope>
    <source>
        <strain evidence="4">KCTC 32255</strain>
    </source>
</reference>
<feature type="transmembrane region" description="Helical" evidence="1">
    <location>
        <begin position="74"/>
        <end position="95"/>
    </location>
</feature>
<dbReference type="GO" id="GO:0004190">
    <property type="term" value="F:aspartic-type endopeptidase activity"/>
    <property type="evidence" value="ECO:0007669"/>
    <property type="project" value="UniProtKB-EC"/>
</dbReference>